<dbReference type="GO" id="GO:0008234">
    <property type="term" value="F:cysteine-type peptidase activity"/>
    <property type="evidence" value="ECO:0007669"/>
    <property type="project" value="UniProtKB-KW"/>
</dbReference>
<dbReference type="InterPro" id="IPR038765">
    <property type="entry name" value="Papain-like_cys_pep_sf"/>
</dbReference>
<dbReference type="Pfam" id="PF00877">
    <property type="entry name" value="NLPC_P60"/>
    <property type="match status" value="1"/>
</dbReference>
<proteinExistence type="inferred from homology"/>
<comment type="caution">
    <text evidence="8">The sequence shown here is derived from an EMBL/GenBank/DDBJ whole genome shotgun (WGS) entry which is preliminary data.</text>
</comment>
<keyword evidence="6" id="KW-1133">Transmembrane helix</keyword>
<keyword evidence="6" id="KW-0472">Membrane</keyword>
<dbReference type="Proteomes" id="UP000215223">
    <property type="component" value="Unassembled WGS sequence"/>
</dbReference>
<gene>
    <name evidence="8" type="ORF">CFP71_20695</name>
</gene>
<sequence length="377" mass="39140">MEQGTSRRRRLPVIIAAVVVAGAALIAAVTFAPKEGPKPEAVAAPASAPPAPPTSSAPAEMPKEQPKVPQQMGQEFDAWVSKTSGWLDIPLRAMTGYAKTTVTLSKETPGCRLSWVTLAALGKIGSDHGRATGSSLKDDGVMTVPLGAVEVRDFYNKVVSSANASGPLQLTPSVWSQFQASASGGKPNPQNIDDATLTAGRALCAGGRDLGQGQTWWSAVSTLQPAPLLMHRTLATVNVYGTVGQSTQPPNAAALSAVNFAIDKIGLPYVWGGNGTGGGDPGFDCSGLTTAAYASAGVKLMRTAHTQYHSVSKVVDPQLGDLIFYGEPNTKIHHVGLYIGNQQMIDAPQTGQAVQVHTYRKQGDDYAGAGRPTAGSA</sequence>
<organism evidence="8 9">
    <name type="scientific">Amycolatopsis thailandensis</name>
    <dbReference type="NCBI Taxonomy" id="589330"/>
    <lineage>
        <taxon>Bacteria</taxon>
        <taxon>Bacillati</taxon>
        <taxon>Actinomycetota</taxon>
        <taxon>Actinomycetes</taxon>
        <taxon>Pseudonocardiales</taxon>
        <taxon>Pseudonocardiaceae</taxon>
        <taxon>Amycolatopsis</taxon>
    </lineage>
</organism>
<keyword evidence="2" id="KW-0645">Protease</keyword>
<dbReference type="InterPro" id="IPR000064">
    <property type="entry name" value="NLP_P60_dom"/>
</dbReference>
<dbReference type="AlphaFoldDB" id="A0A229S3Y6"/>
<dbReference type="GO" id="GO:0006508">
    <property type="term" value="P:proteolysis"/>
    <property type="evidence" value="ECO:0007669"/>
    <property type="project" value="UniProtKB-KW"/>
</dbReference>
<dbReference type="PANTHER" id="PTHR47359:SF3">
    <property type="entry name" value="NLP_P60 DOMAIN-CONTAINING PROTEIN-RELATED"/>
    <property type="match status" value="1"/>
</dbReference>
<protein>
    <submittedName>
        <fullName evidence="8">Hydrolase Nlp/P60</fullName>
    </submittedName>
</protein>
<accession>A0A229S3Y6</accession>
<keyword evidence="6" id="KW-0812">Transmembrane</keyword>
<dbReference type="SUPFAM" id="SSF54001">
    <property type="entry name" value="Cysteine proteinases"/>
    <property type="match status" value="1"/>
</dbReference>
<feature type="domain" description="NlpC/P60" evidence="7">
    <location>
        <begin position="251"/>
        <end position="377"/>
    </location>
</feature>
<dbReference type="SUPFAM" id="SSF53955">
    <property type="entry name" value="Lysozyme-like"/>
    <property type="match status" value="1"/>
</dbReference>
<evidence type="ECO:0000256" key="2">
    <source>
        <dbReference type="ARBA" id="ARBA00022670"/>
    </source>
</evidence>
<evidence type="ECO:0000313" key="9">
    <source>
        <dbReference type="Proteomes" id="UP000215223"/>
    </source>
</evidence>
<keyword evidence="4" id="KW-0788">Thiol protease</keyword>
<feature type="region of interest" description="Disordered" evidence="5">
    <location>
        <begin position="36"/>
        <end position="72"/>
    </location>
</feature>
<evidence type="ECO:0000313" key="8">
    <source>
        <dbReference type="EMBL" id="OXM53643.1"/>
    </source>
</evidence>
<feature type="transmembrane region" description="Helical" evidence="6">
    <location>
        <begin position="12"/>
        <end position="32"/>
    </location>
</feature>
<name>A0A229S3Y6_9PSEU</name>
<keyword evidence="9" id="KW-1185">Reference proteome</keyword>
<dbReference type="InterPro" id="IPR051794">
    <property type="entry name" value="PG_Endopeptidase_C40"/>
</dbReference>
<dbReference type="PANTHER" id="PTHR47359">
    <property type="entry name" value="PEPTIDOGLYCAN DL-ENDOPEPTIDASE CWLO"/>
    <property type="match status" value="1"/>
</dbReference>
<reference evidence="8 9" key="1">
    <citation type="submission" date="2017-07" db="EMBL/GenBank/DDBJ databases">
        <title>Amycolatopsis thailandensis Genome sequencing and assembly.</title>
        <authorList>
            <person name="Kaur N."/>
            <person name="Mayilraj S."/>
        </authorList>
    </citation>
    <scope>NUCLEOTIDE SEQUENCE [LARGE SCALE GENOMIC DNA]</scope>
    <source>
        <strain evidence="8 9">JCM 16380</strain>
    </source>
</reference>
<dbReference type="PROSITE" id="PS51935">
    <property type="entry name" value="NLPC_P60"/>
    <property type="match status" value="1"/>
</dbReference>
<evidence type="ECO:0000256" key="5">
    <source>
        <dbReference type="SAM" id="MobiDB-lite"/>
    </source>
</evidence>
<dbReference type="OrthoDB" id="5244330at2"/>
<dbReference type="EMBL" id="NMQT01000073">
    <property type="protein sequence ID" value="OXM53643.1"/>
    <property type="molecule type" value="Genomic_DNA"/>
</dbReference>
<dbReference type="InterPro" id="IPR023346">
    <property type="entry name" value="Lysozyme-like_dom_sf"/>
</dbReference>
<evidence type="ECO:0000259" key="7">
    <source>
        <dbReference type="PROSITE" id="PS51935"/>
    </source>
</evidence>
<keyword evidence="3 8" id="KW-0378">Hydrolase</keyword>
<evidence type="ECO:0000256" key="4">
    <source>
        <dbReference type="ARBA" id="ARBA00022807"/>
    </source>
</evidence>
<evidence type="ECO:0000256" key="1">
    <source>
        <dbReference type="ARBA" id="ARBA00007074"/>
    </source>
</evidence>
<evidence type="ECO:0000256" key="3">
    <source>
        <dbReference type="ARBA" id="ARBA00022801"/>
    </source>
</evidence>
<dbReference type="RefSeq" id="WP_093935518.1">
    <property type="nucleotide sequence ID" value="NZ_NMQT01000073.1"/>
</dbReference>
<evidence type="ECO:0000256" key="6">
    <source>
        <dbReference type="SAM" id="Phobius"/>
    </source>
</evidence>
<dbReference type="Gene3D" id="3.90.1720.10">
    <property type="entry name" value="endopeptidase domain like (from Nostoc punctiforme)"/>
    <property type="match status" value="1"/>
</dbReference>
<comment type="similarity">
    <text evidence="1">Belongs to the peptidase C40 family.</text>
</comment>